<dbReference type="EMBL" id="WMLB01000006">
    <property type="protein sequence ID" value="MTH67120.1"/>
    <property type="molecule type" value="Genomic_DNA"/>
</dbReference>
<dbReference type="AlphaFoldDB" id="A0A6I3LX46"/>
<dbReference type="GO" id="GO:0046872">
    <property type="term" value="F:metal ion binding"/>
    <property type="evidence" value="ECO:0007669"/>
    <property type="project" value="UniProtKB-KW"/>
</dbReference>
<evidence type="ECO:0000256" key="8">
    <source>
        <dbReference type="ARBA" id="ARBA00022884"/>
    </source>
</evidence>
<dbReference type="Gene3D" id="3.30.460.10">
    <property type="entry name" value="Beta Polymerase, domain 2"/>
    <property type="match status" value="1"/>
</dbReference>
<evidence type="ECO:0000256" key="3">
    <source>
        <dbReference type="ARBA" id="ARBA00022695"/>
    </source>
</evidence>
<evidence type="ECO:0000256" key="5">
    <source>
        <dbReference type="ARBA" id="ARBA00022741"/>
    </source>
</evidence>
<keyword evidence="4" id="KW-0479">Metal-binding</keyword>
<dbReference type="InterPro" id="IPR050124">
    <property type="entry name" value="tRNA_CCA-adding_enzyme"/>
</dbReference>
<proteinExistence type="inferred from homology"/>
<dbReference type="InterPro" id="IPR006674">
    <property type="entry name" value="HD_domain"/>
</dbReference>
<dbReference type="InterPro" id="IPR043519">
    <property type="entry name" value="NT_sf"/>
</dbReference>
<dbReference type="Proteomes" id="UP000433071">
    <property type="component" value="Unassembled WGS sequence"/>
</dbReference>
<accession>A0A6I3LX46</accession>
<keyword evidence="2" id="KW-0819">tRNA processing</keyword>
<comment type="similarity">
    <text evidence="9">Belongs to the tRNA nucleotidyltransferase/poly(A) polymerase family.</text>
</comment>
<dbReference type="GO" id="GO:0016779">
    <property type="term" value="F:nucleotidyltransferase activity"/>
    <property type="evidence" value="ECO:0007669"/>
    <property type="project" value="UniProtKB-KW"/>
</dbReference>
<keyword evidence="7" id="KW-0460">Magnesium</keyword>
<keyword evidence="1 9" id="KW-0808">Transferase</keyword>
<reference evidence="12 13" key="1">
    <citation type="submission" date="2019-11" db="EMBL/GenBank/DDBJ databases">
        <title>Agromyces kandeliae sp. nov., isolated from mangrove soil.</title>
        <authorList>
            <person name="Wang R."/>
        </authorList>
    </citation>
    <scope>NUCLEOTIDE SEQUENCE [LARGE SCALE GENOMIC DNA]</scope>
    <source>
        <strain evidence="12 13">JCM 11433</strain>
    </source>
</reference>
<dbReference type="GO" id="GO:0005524">
    <property type="term" value="F:ATP binding"/>
    <property type="evidence" value="ECO:0007669"/>
    <property type="project" value="UniProtKB-KW"/>
</dbReference>
<evidence type="ECO:0000259" key="10">
    <source>
        <dbReference type="Pfam" id="PF01743"/>
    </source>
</evidence>
<dbReference type="SUPFAM" id="SSF81301">
    <property type="entry name" value="Nucleotidyltransferase"/>
    <property type="match status" value="1"/>
</dbReference>
<dbReference type="CDD" id="cd00077">
    <property type="entry name" value="HDc"/>
    <property type="match status" value="1"/>
</dbReference>
<feature type="domain" description="HD" evidence="11">
    <location>
        <begin position="193"/>
        <end position="284"/>
    </location>
</feature>
<keyword evidence="8 9" id="KW-0694">RNA-binding</keyword>
<evidence type="ECO:0000256" key="9">
    <source>
        <dbReference type="RuleBase" id="RU003953"/>
    </source>
</evidence>
<dbReference type="NCBIfam" id="TIGR00277">
    <property type="entry name" value="HDIG"/>
    <property type="match status" value="1"/>
</dbReference>
<dbReference type="Pfam" id="PF01743">
    <property type="entry name" value="PolyA_pol"/>
    <property type="match status" value="1"/>
</dbReference>
<dbReference type="SUPFAM" id="SSF81891">
    <property type="entry name" value="Poly A polymerase C-terminal region-like"/>
    <property type="match status" value="1"/>
</dbReference>
<evidence type="ECO:0000256" key="6">
    <source>
        <dbReference type="ARBA" id="ARBA00022840"/>
    </source>
</evidence>
<organism evidence="12 13">
    <name type="scientific">Agromyces bracchium</name>
    <dbReference type="NCBI Taxonomy" id="88376"/>
    <lineage>
        <taxon>Bacteria</taxon>
        <taxon>Bacillati</taxon>
        <taxon>Actinomycetota</taxon>
        <taxon>Actinomycetes</taxon>
        <taxon>Micrococcales</taxon>
        <taxon>Microbacteriaceae</taxon>
        <taxon>Agromyces</taxon>
    </lineage>
</organism>
<dbReference type="GO" id="GO:0003723">
    <property type="term" value="F:RNA binding"/>
    <property type="evidence" value="ECO:0007669"/>
    <property type="project" value="UniProtKB-KW"/>
</dbReference>
<evidence type="ECO:0000313" key="12">
    <source>
        <dbReference type="EMBL" id="MTH67120.1"/>
    </source>
</evidence>
<dbReference type="OrthoDB" id="9805698at2"/>
<evidence type="ECO:0000256" key="1">
    <source>
        <dbReference type="ARBA" id="ARBA00022679"/>
    </source>
</evidence>
<dbReference type="InterPro" id="IPR006675">
    <property type="entry name" value="HDIG_dom"/>
</dbReference>
<evidence type="ECO:0000313" key="13">
    <source>
        <dbReference type="Proteomes" id="UP000433071"/>
    </source>
</evidence>
<keyword evidence="6" id="KW-0067">ATP-binding</keyword>
<evidence type="ECO:0000256" key="4">
    <source>
        <dbReference type="ARBA" id="ARBA00022723"/>
    </source>
</evidence>
<gene>
    <name evidence="12" type="ORF">GJ743_01875</name>
</gene>
<dbReference type="PANTHER" id="PTHR47545:SF1">
    <property type="entry name" value="MULTIFUNCTIONAL CCA PROTEIN"/>
    <property type="match status" value="1"/>
</dbReference>
<dbReference type="PANTHER" id="PTHR47545">
    <property type="entry name" value="MULTIFUNCTIONAL CCA PROTEIN"/>
    <property type="match status" value="1"/>
</dbReference>
<name>A0A6I3LX46_9MICO</name>
<dbReference type="Gene3D" id="1.10.3090.10">
    <property type="entry name" value="cca-adding enzyme, domain 2"/>
    <property type="match status" value="1"/>
</dbReference>
<keyword evidence="3" id="KW-0548">Nucleotidyltransferase</keyword>
<protein>
    <submittedName>
        <fullName evidence="12">HD domain-containing protein</fullName>
    </submittedName>
</protein>
<evidence type="ECO:0000256" key="2">
    <source>
        <dbReference type="ARBA" id="ARBA00022694"/>
    </source>
</evidence>
<feature type="domain" description="Poly A polymerase head" evidence="10">
    <location>
        <begin position="53"/>
        <end position="91"/>
    </location>
</feature>
<keyword evidence="13" id="KW-1185">Reference proteome</keyword>
<evidence type="ECO:0000259" key="11">
    <source>
        <dbReference type="Pfam" id="PF01966"/>
    </source>
</evidence>
<dbReference type="GO" id="GO:0008033">
    <property type="term" value="P:tRNA processing"/>
    <property type="evidence" value="ECO:0007669"/>
    <property type="project" value="UniProtKB-KW"/>
</dbReference>
<evidence type="ECO:0000256" key="7">
    <source>
        <dbReference type="ARBA" id="ARBA00022842"/>
    </source>
</evidence>
<sequence length="397" mass="43156">MDIEVHGEVDVAAVESELSAVGRTDRTGAHFEILRVTAAGEHFDVSVTTLVEREAFARRDFTINAMGWDPVSGELIDPFGGAADLRDGVLRHTSDRFADDPARVLRAMQLAARFGLRLDLATARLARAIRPSFALLPVERVWLEWRKLARSGVDISAGLRVLEATGWLACFPELAATRGCEQDPSWHPEGDVFTHLGLAADECARVAVEEGWDGLRRERVVLATLLHDLGKPQTTVREVDGRITSRGHAQVGAEVARAFLRRIGAPHPLTADVATLVAEHMTATTVPGRPSRHAVRRLGRRLGRVSIDDWAAVVDADCAGRGAGARPSPAREWLDRWRADDRAGSVPLLTGRDLIDHGTAPGPDFKAVLVAALDAQDAGEFVDHDGALGWLRARRGR</sequence>
<dbReference type="InterPro" id="IPR002646">
    <property type="entry name" value="PolA_pol_head_dom"/>
</dbReference>
<comment type="caution">
    <text evidence="12">The sequence shown here is derived from an EMBL/GenBank/DDBJ whole genome shotgun (WGS) entry which is preliminary data.</text>
</comment>
<keyword evidence="5" id="KW-0547">Nucleotide-binding</keyword>
<dbReference type="InterPro" id="IPR003607">
    <property type="entry name" value="HD/PDEase_dom"/>
</dbReference>
<dbReference type="Pfam" id="PF01966">
    <property type="entry name" value="HD"/>
    <property type="match status" value="1"/>
</dbReference>